<feature type="compositionally biased region" description="Pro residues" evidence="1">
    <location>
        <begin position="44"/>
        <end position="57"/>
    </location>
</feature>
<reference evidence="2 3" key="1">
    <citation type="journal article" date="2016" name="Genome Announc.">
        <title>Genome Sequence of Madurella mycetomatis mm55, Isolated from a Human Mycetoma Case in Sudan.</title>
        <authorList>
            <person name="Smit S."/>
            <person name="Derks M.F."/>
            <person name="Bervoets S."/>
            <person name="Fahal A."/>
            <person name="van Leeuwen W."/>
            <person name="van Belkum A."/>
            <person name="van de Sande W.W."/>
        </authorList>
    </citation>
    <scope>NUCLEOTIDE SEQUENCE [LARGE SCALE GENOMIC DNA]</scope>
    <source>
        <strain evidence="3">mm55</strain>
    </source>
</reference>
<organism evidence="2 3">
    <name type="scientific">Madurella mycetomatis</name>
    <dbReference type="NCBI Taxonomy" id="100816"/>
    <lineage>
        <taxon>Eukaryota</taxon>
        <taxon>Fungi</taxon>
        <taxon>Dikarya</taxon>
        <taxon>Ascomycota</taxon>
        <taxon>Pezizomycotina</taxon>
        <taxon>Sordariomycetes</taxon>
        <taxon>Sordariomycetidae</taxon>
        <taxon>Sordariales</taxon>
        <taxon>Sordariales incertae sedis</taxon>
        <taxon>Madurella</taxon>
    </lineage>
</organism>
<protein>
    <submittedName>
        <fullName evidence="2">Uncharacterized protein</fullName>
    </submittedName>
</protein>
<comment type="caution">
    <text evidence="2">The sequence shown here is derived from an EMBL/GenBank/DDBJ whole genome shotgun (WGS) entry which is preliminary data.</text>
</comment>
<dbReference type="VEuPathDB" id="FungiDB:MMYC01_209292"/>
<evidence type="ECO:0000313" key="2">
    <source>
        <dbReference type="EMBL" id="KXX76732.1"/>
    </source>
</evidence>
<gene>
    <name evidence="2" type="ORF">MMYC01_209292</name>
</gene>
<sequence length="192" mass="19630">MATVSLERQIFYTPPMAPHPKPASRGLPTREDPSATISGAFHLPLPPPPPPPPPPPLQNARSPRYGGTGMLQDDVIEIPSDDEPDQEDLGNGRADTSFDATLGASGDVDVKEPSVTGGAGPDYDDLDDSQSDTDFPPLDELLAASCKKVGSSSAAGAGKSVSATPGASGDRDAPEPSVTSGASPDDKSVTTQ</sequence>
<dbReference type="EMBL" id="LCTW02000196">
    <property type="protein sequence ID" value="KXX76732.1"/>
    <property type="molecule type" value="Genomic_DNA"/>
</dbReference>
<dbReference type="AlphaFoldDB" id="A0A175VZH4"/>
<proteinExistence type="predicted"/>
<dbReference type="Proteomes" id="UP000078237">
    <property type="component" value="Unassembled WGS sequence"/>
</dbReference>
<evidence type="ECO:0000256" key="1">
    <source>
        <dbReference type="SAM" id="MobiDB-lite"/>
    </source>
</evidence>
<feature type="compositionally biased region" description="Acidic residues" evidence="1">
    <location>
        <begin position="74"/>
        <end position="88"/>
    </location>
</feature>
<accession>A0A175VZH4</accession>
<name>A0A175VZH4_9PEZI</name>
<feature type="region of interest" description="Disordered" evidence="1">
    <location>
        <begin position="1"/>
        <end position="192"/>
    </location>
</feature>
<feature type="compositionally biased region" description="Low complexity" evidence="1">
    <location>
        <begin position="143"/>
        <end position="163"/>
    </location>
</feature>
<keyword evidence="3" id="KW-1185">Reference proteome</keyword>
<dbReference type="OrthoDB" id="10651996at2759"/>
<evidence type="ECO:0000313" key="3">
    <source>
        <dbReference type="Proteomes" id="UP000078237"/>
    </source>
</evidence>
<feature type="compositionally biased region" description="Acidic residues" evidence="1">
    <location>
        <begin position="122"/>
        <end position="131"/>
    </location>
</feature>